<evidence type="ECO:0000313" key="1">
    <source>
        <dbReference type="EMBL" id="SPD23136.1"/>
    </source>
</evidence>
<dbReference type="AlphaFoldDB" id="A0A2N9IB48"/>
<sequence>MADEEAQIEHPRWRGLSKYCEGRSRAFNDMTVLETRRMEDLFSPEKPYKKQNKKRLSVPETKKIIWMEKLYRNEEKEECDGVESLETLALKLAKSLELRSFSL</sequence>
<name>A0A2N9IB48_FAGSY</name>
<dbReference type="EMBL" id="OIVN01005569">
    <property type="protein sequence ID" value="SPD23136.1"/>
    <property type="molecule type" value="Genomic_DNA"/>
</dbReference>
<organism evidence="1">
    <name type="scientific">Fagus sylvatica</name>
    <name type="common">Beechnut</name>
    <dbReference type="NCBI Taxonomy" id="28930"/>
    <lineage>
        <taxon>Eukaryota</taxon>
        <taxon>Viridiplantae</taxon>
        <taxon>Streptophyta</taxon>
        <taxon>Embryophyta</taxon>
        <taxon>Tracheophyta</taxon>
        <taxon>Spermatophyta</taxon>
        <taxon>Magnoliopsida</taxon>
        <taxon>eudicotyledons</taxon>
        <taxon>Gunneridae</taxon>
        <taxon>Pentapetalae</taxon>
        <taxon>rosids</taxon>
        <taxon>fabids</taxon>
        <taxon>Fagales</taxon>
        <taxon>Fagaceae</taxon>
        <taxon>Fagus</taxon>
    </lineage>
</organism>
<proteinExistence type="predicted"/>
<accession>A0A2N9IB48</accession>
<reference evidence="1" key="1">
    <citation type="submission" date="2018-02" db="EMBL/GenBank/DDBJ databases">
        <authorList>
            <person name="Cohen D.B."/>
            <person name="Kent A.D."/>
        </authorList>
    </citation>
    <scope>NUCLEOTIDE SEQUENCE</scope>
</reference>
<protein>
    <submittedName>
        <fullName evidence="1">Uncharacterized protein</fullName>
    </submittedName>
</protein>
<gene>
    <name evidence="1" type="ORF">FSB_LOCUS51018</name>
</gene>